<evidence type="ECO:0000256" key="10">
    <source>
        <dbReference type="ARBA" id="ARBA00023212"/>
    </source>
</evidence>
<evidence type="ECO:0000256" key="11">
    <source>
        <dbReference type="ARBA" id="ARBA00034776"/>
    </source>
</evidence>
<gene>
    <name evidence="15" type="ORF">PSON_ATCC_30995.1.T0090420</name>
</gene>
<evidence type="ECO:0000256" key="14">
    <source>
        <dbReference type="SAM" id="SignalP"/>
    </source>
</evidence>
<comment type="subunit">
    <text evidence="13">Subunit of dynactin, a multiprotein complex part of a tripartite complex with dynein and a adapter, such as BICDL1, BICD2 or HOOK3. The dynactin complex is built around ACTR1A/ACTB filament and consists of an actin-related filament composed of a shoulder domain, a pointed end and a barbed end. Its length is defined by its flexible shoulder domain. The soulder is composed of 2 DCTN1 subunits, 4 DCTN2 and 2 DCTN3. The 4 DCNT2 (via N-terminus) bind the ACTR1A filament and act as molecular rulers to determine the length. The pointed end is important for binding dynein-dynactin cargo adapters. Consists of 4 subunits: ACTR10, DCNT4, DCTN5 and DCTN6. The barbed end is composed of a CAPZA1:CAPZB heterodimers, which binds ACTR1A/ACTB filament and dynactin and stabilizes dynactin. Interacts with ATP7B, but not ATP7A, in a copper-dependent manner. Interacts with ANK2; this interaction is required for localization at costameres. Interacts with N4BP2L1.</text>
</comment>
<organism evidence="15 16">
    <name type="scientific">Paramecium sonneborni</name>
    <dbReference type="NCBI Taxonomy" id="65129"/>
    <lineage>
        <taxon>Eukaryota</taxon>
        <taxon>Sar</taxon>
        <taxon>Alveolata</taxon>
        <taxon>Ciliophora</taxon>
        <taxon>Intramacronucleata</taxon>
        <taxon>Oligohymenophorea</taxon>
        <taxon>Peniculida</taxon>
        <taxon>Parameciidae</taxon>
        <taxon>Paramecium</taxon>
    </lineage>
</organism>
<keyword evidence="10" id="KW-0206">Cytoskeleton</keyword>
<evidence type="ECO:0000256" key="8">
    <source>
        <dbReference type="ARBA" id="ARBA00022990"/>
    </source>
</evidence>
<evidence type="ECO:0000256" key="3">
    <source>
        <dbReference type="ARBA" id="ARBA00004657"/>
    </source>
</evidence>
<evidence type="ECO:0000256" key="4">
    <source>
        <dbReference type="ARBA" id="ARBA00022490"/>
    </source>
</evidence>
<proteinExistence type="inferred from homology"/>
<dbReference type="PANTHER" id="PTHR13034:SF2">
    <property type="entry name" value="DYNACTIN SUBUNIT 4"/>
    <property type="match status" value="1"/>
</dbReference>
<evidence type="ECO:0000256" key="7">
    <source>
        <dbReference type="ARBA" id="ARBA00022843"/>
    </source>
</evidence>
<dbReference type="Proteomes" id="UP000692954">
    <property type="component" value="Unassembled WGS sequence"/>
</dbReference>
<accession>A0A8S1KLV9</accession>
<dbReference type="GO" id="GO:0001725">
    <property type="term" value="C:stress fiber"/>
    <property type="evidence" value="ECO:0007669"/>
    <property type="project" value="UniProtKB-SubCell"/>
</dbReference>
<reference evidence="15" key="1">
    <citation type="submission" date="2021-01" db="EMBL/GenBank/DDBJ databases">
        <authorList>
            <consortium name="Genoscope - CEA"/>
            <person name="William W."/>
        </authorList>
    </citation>
    <scope>NUCLEOTIDE SEQUENCE</scope>
</reference>
<dbReference type="GO" id="GO:0005813">
    <property type="term" value="C:centrosome"/>
    <property type="evidence" value="ECO:0007669"/>
    <property type="project" value="UniProtKB-SubCell"/>
</dbReference>
<keyword evidence="4" id="KW-0963">Cytoplasm</keyword>
<evidence type="ECO:0000256" key="2">
    <source>
        <dbReference type="ARBA" id="ARBA00004529"/>
    </source>
</evidence>
<keyword evidence="6" id="KW-0597">Phosphoprotein</keyword>
<evidence type="ECO:0000256" key="1">
    <source>
        <dbReference type="ARBA" id="ARBA00004300"/>
    </source>
</evidence>
<keyword evidence="7" id="KW-0832">Ubl conjugation</keyword>
<protein>
    <recommendedName>
        <fullName evidence="12">Dynactin subunit 4</fullName>
    </recommendedName>
</protein>
<evidence type="ECO:0000313" key="16">
    <source>
        <dbReference type="Proteomes" id="UP000692954"/>
    </source>
</evidence>
<evidence type="ECO:0000256" key="9">
    <source>
        <dbReference type="ARBA" id="ARBA00023054"/>
    </source>
</evidence>
<evidence type="ECO:0000256" key="12">
    <source>
        <dbReference type="ARBA" id="ARBA00034864"/>
    </source>
</evidence>
<dbReference type="AlphaFoldDB" id="A0A8S1KLV9"/>
<dbReference type="PANTHER" id="PTHR13034">
    <property type="entry name" value="DYNACTIN P62 SUBUNIT"/>
    <property type="match status" value="1"/>
</dbReference>
<feature type="chain" id="PRO_5035888776" description="Dynactin subunit 4" evidence="14">
    <location>
        <begin position="20"/>
        <end position="389"/>
    </location>
</feature>
<keyword evidence="5" id="KW-1017">Isopeptide bond</keyword>
<keyword evidence="14" id="KW-0732">Signal</keyword>
<evidence type="ECO:0000256" key="5">
    <source>
        <dbReference type="ARBA" id="ARBA00022499"/>
    </source>
</evidence>
<feature type="signal peptide" evidence="14">
    <location>
        <begin position="1"/>
        <end position="19"/>
    </location>
</feature>
<keyword evidence="9" id="KW-0175">Coiled coil</keyword>
<comment type="subcellular location">
    <subcellularLocation>
        <location evidence="1">Cytoplasm</location>
        <location evidence="1">Cytoskeleton</location>
        <location evidence="1">Microtubule organizing center</location>
        <location evidence="1">Centrosome</location>
    </subcellularLocation>
    <subcellularLocation>
        <location evidence="2">Cytoplasm</location>
        <location evidence="2">Cytoskeleton</location>
        <location evidence="2">Stress fiber</location>
    </subcellularLocation>
    <subcellularLocation>
        <location evidence="3">Cytoplasm</location>
        <location evidence="3">Myofibril</location>
    </subcellularLocation>
</comment>
<evidence type="ECO:0000256" key="6">
    <source>
        <dbReference type="ARBA" id="ARBA00022553"/>
    </source>
</evidence>
<dbReference type="InterPro" id="IPR008603">
    <property type="entry name" value="DCTN4"/>
</dbReference>
<comment type="similarity">
    <text evidence="11">Belongs to the dynactin subunit 4 family.</text>
</comment>
<dbReference type="GO" id="GO:0005869">
    <property type="term" value="C:dynactin complex"/>
    <property type="evidence" value="ECO:0007669"/>
    <property type="project" value="InterPro"/>
</dbReference>
<dbReference type="EMBL" id="CAJJDN010000009">
    <property type="protein sequence ID" value="CAD8055787.1"/>
    <property type="molecule type" value="Genomic_DNA"/>
</dbReference>
<evidence type="ECO:0000313" key="15">
    <source>
        <dbReference type="EMBL" id="CAD8055787.1"/>
    </source>
</evidence>
<comment type="caution">
    <text evidence="15">The sequence shown here is derived from an EMBL/GenBank/DDBJ whole genome shotgun (WGS) entry which is preliminary data.</text>
</comment>
<keyword evidence="16" id="KW-1185">Reference proteome</keyword>
<evidence type="ECO:0000256" key="13">
    <source>
        <dbReference type="ARBA" id="ARBA00093507"/>
    </source>
</evidence>
<keyword evidence="8" id="KW-0007">Acetylation</keyword>
<name>A0A8S1KLV9_9CILI</name>
<dbReference type="OrthoDB" id="283815at2759"/>
<sequence length="389" mass="45559">MFQFKKIAKLPLILILCECGREFLQEEMYCCLSCQNSICRYCTSNEIFCYYCRSCGDVQITSEASNLTISCSSCFECPICKNVLRRQVDTEKNYGFICSYCFYTTRTIGVTDPNFQQVYAKINNAYKNEYEAEYKDFQEQYNRIKSIENNNLIIKKQQKNKHVLKSLTQSCPKSDALTHYSNSEIEKIAKEKNLKVIFQRYNLDLNNKQVQLQDFNPIQQPPTQLPIPLGLLSRKNRKCRKCQKLIFTLQSEKNSKKFAYSVQNLHYDYAPYFQVGKVSYVNKERTELSVIIQMFNKTKNAIEYSFTQLDSQTLEQYKLLTVKNLPSPTFTFNNDNIENDVQQYQKFEAILIIKDATKIQFAFCVSAKIKMPMDQQQLNYNVNVYIGTL</sequence>